<evidence type="ECO:0000256" key="4">
    <source>
        <dbReference type="ARBA" id="ARBA00022840"/>
    </source>
</evidence>
<dbReference type="Proteomes" id="UP000009320">
    <property type="component" value="Unassembled WGS sequence"/>
</dbReference>
<dbReference type="eggNOG" id="COG1132">
    <property type="taxonomic scope" value="Bacteria"/>
</dbReference>
<evidence type="ECO:0000256" key="3">
    <source>
        <dbReference type="ARBA" id="ARBA00022741"/>
    </source>
</evidence>
<dbReference type="Gene3D" id="1.20.1560.10">
    <property type="entry name" value="ABC transporter type 1, transmembrane domain"/>
    <property type="match status" value="1"/>
</dbReference>
<dbReference type="AlphaFoldDB" id="I7L5W2"/>
<dbReference type="SUPFAM" id="SSF90123">
    <property type="entry name" value="ABC transporter transmembrane region"/>
    <property type="match status" value="1"/>
</dbReference>
<dbReference type="Pfam" id="PF00005">
    <property type="entry name" value="ABC_tran"/>
    <property type="match status" value="1"/>
</dbReference>
<evidence type="ECO:0000313" key="11">
    <source>
        <dbReference type="Proteomes" id="UP000009320"/>
    </source>
</evidence>
<evidence type="ECO:0000259" key="9">
    <source>
        <dbReference type="PROSITE" id="PS50929"/>
    </source>
</evidence>
<dbReference type="Pfam" id="PF00664">
    <property type="entry name" value="ABC_membrane"/>
    <property type="match status" value="1"/>
</dbReference>
<dbReference type="PANTHER" id="PTHR43394">
    <property type="entry name" value="ATP-DEPENDENT PERMEASE MDL1, MITOCHONDRIAL"/>
    <property type="match status" value="1"/>
</dbReference>
<dbReference type="PATRIC" id="fig|1423758.3.peg.1799"/>
<dbReference type="GO" id="GO:0005886">
    <property type="term" value="C:plasma membrane"/>
    <property type="evidence" value="ECO:0007669"/>
    <property type="project" value="UniProtKB-SubCell"/>
</dbReference>
<dbReference type="SMART" id="SM00382">
    <property type="entry name" value="AAA"/>
    <property type="match status" value="1"/>
</dbReference>
<dbReference type="InterPro" id="IPR003593">
    <property type="entry name" value="AAA+_ATPase"/>
</dbReference>
<keyword evidence="3" id="KW-0547">Nucleotide-binding</keyword>
<gene>
    <name evidence="10" type="ORF">BN55_09610</name>
</gene>
<keyword evidence="11" id="KW-1185">Reference proteome</keyword>
<dbReference type="InterPro" id="IPR027417">
    <property type="entry name" value="P-loop_NTPase"/>
</dbReference>
<keyword evidence="2 7" id="KW-0812">Transmembrane</keyword>
<feature type="transmembrane region" description="Helical" evidence="7">
    <location>
        <begin position="48"/>
        <end position="69"/>
    </location>
</feature>
<dbReference type="CDD" id="cd03228">
    <property type="entry name" value="ABCC_MRP_Like"/>
    <property type="match status" value="1"/>
</dbReference>
<evidence type="ECO:0000256" key="7">
    <source>
        <dbReference type="SAM" id="Phobius"/>
    </source>
</evidence>
<keyword evidence="5 7" id="KW-1133">Transmembrane helix</keyword>
<evidence type="ECO:0000313" key="10">
    <source>
        <dbReference type="EMBL" id="CCI81652.1"/>
    </source>
</evidence>
<dbReference type="PANTHER" id="PTHR43394:SF1">
    <property type="entry name" value="ATP-BINDING CASSETTE SUB-FAMILY B MEMBER 10, MITOCHONDRIAL"/>
    <property type="match status" value="1"/>
</dbReference>
<dbReference type="SUPFAM" id="SSF52540">
    <property type="entry name" value="P-loop containing nucleoside triphosphate hydrolases"/>
    <property type="match status" value="1"/>
</dbReference>
<sequence>MKIYFKQKKALFIFVSLLIIVNSLFSTLAGLASANALSEIAKKNGHQFFIWIGVMAGSYVLYAVFRYLITIFKTKLKQEIDRLIRKNISHRMEKTDYEGFHEQKVATYTSWMTNDINTINNYGVDDFMMIIQQVSEIVFGAITLAYFQISLVFTVAILTVIMTIVPNLFSKWLSNRSLELTHANERLVNKINDILEGFNVLFLGNALRLITKKIDQASLDVQDHTVDYAKAAGLTQAVTNGIAFLSQVIILAQTGFLILHNLTPVGTVSGAQYFAGTIFAELSGISFNWQEFKTVKPILNKFNKIKVQSNNEPAKNLSNCQNNLKATDLSFEYPGSNKKILQNLNINFEAGKKYIIVGDSAAGKTTLFNLLSALLRKYQGKISLEDIDYKSLSDKQIHEKIGYVQQIPYIFDASLRWNLTLGENYSDEKLSQVIKQAGLDSLIKDLSNGLDEKLDVNKLSGGQKQRISFARELLRDRPIYLLDEFTSSLDKKSSVELEKVMMNKQNTTSIMITHHLHDDIANLADEIVHI</sequence>
<dbReference type="InterPro" id="IPR039421">
    <property type="entry name" value="Type_1_exporter"/>
</dbReference>
<dbReference type="PROSITE" id="PS50929">
    <property type="entry name" value="ABC_TM1F"/>
    <property type="match status" value="1"/>
</dbReference>
<reference evidence="10 11" key="1">
    <citation type="submission" date="2012-06" db="EMBL/GenBank/DDBJ databases">
        <title>Draft Genome Sequence of Lactobacillus hominis Strain CRBIP 24.179T, isolated from human intestine.</title>
        <authorList>
            <person name="Cousin S."/>
            <person name="Ma L."/>
            <person name="Bizet C."/>
            <person name="Loux V."/>
            <person name="Bouchier C."/>
            <person name="Clermont D."/>
            <person name="Creno S."/>
        </authorList>
    </citation>
    <scope>NUCLEOTIDE SEQUENCE [LARGE SCALE GENOMIC DNA]</scope>
    <source>
        <strain evidence="11">CRBIP 24.179T</strain>
    </source>
</reference>
<dbReference type="PROSITE" id="PS50893">
    <property type="entry name" value="ABC_TRANSPORTER_2"/>
    <property type="match status" value="1"/>
</dbReference>
<dbReference type="GeneID" id="82846892"/>
<feature type="domain" description="ABC transmembrane type-1" evidence="9">
    <location>
        <begin position="13"/>
        <end position="294"/>
    </location>
</feature>
<organism evidence="10 11">
    <name type="scientific">Lactobacillus hominis DSM 23910 = CRBIP 24.179</name>
    <dbReference type="NCBI Taxonomy" id="1423758"/>
    <lineage>
        <taxon>Bacteria</taxon>
        <taxon>Bacillati</taxon>
        <taxon>Bacillota</taxon>
        <taxon>Bacilli</taxon>
        <taxon>Lactobacillales</taxon>
        <taxon>Lactobacillaceae</taxon>
        <taxon>Lactobacillus</taxon>
    </lineage>
</organism>
<accession>I7L5W2</accession>
<keyword evidence="6 7" id="KW-0472">Membrane</keyword>
<dbReference type="GO" id="GO:0005524">
    <property type="term" value="F:ATP binding"/>
    <property type="evidence" value="ECO:0007669"/>
    <property type="project" value="UniProtKB-KW"/>
</dbReference>
<dbReference type="EMBL" id="CAKE01000005">
    <property type="protein sequence ID" value="CCI81652.1"/>
    <property type="molecule type" value="Genomic_DNA"/>
</dbReference>
<dbReference type="InterPro" id="IPR011527">
    <property type="entry name" value="ABC1_TM_dom"/>
</dbReference>
<dbReference type="STRING" id="1423758.FC41_GL001765"/>
<dbReference type="GO" id="GO:0015421">
    <property type="term" value="F:ABC-type oligopeptide transporter activity"/>
    <property type="evidence" value="ECO:0007669"/>
    <property type="project" value="TreeGrafter"/>
</dbReference>
<evidence type="ECO:0000256" key="6">
    <source>
        <dbReference type="ARBA" id="ARBA00023136"/>
    </source>
</evidence>
<name>I7L5W2_9LACO</name>
<evidence type="ECO:0000259" key="8">
    <source>
        <dbReference type="PROSITE" id="PS50893"/>
    </source>
</evidence>
<dbReference type="InterPro" id="IPR017871">
    <property type="entry name" value="ABC_transporter-like_CS"/>
</dbReference>
<dbReference type="InterPro" id="IPR036640">
    <property type="entry name" value="ABC1_TM_sf"/>
</dbReference>
<feature type="transmembrane region" description="Helical" evidence="7">
    <location>
        <begin position="137"/>
        <end position="165"/>
    </location>
</feature>
<protein>
    <submittedName>
        <fullName evidence="10">ABC transporter ATPase and permease components</fullName>
    </submittedName>
</protein>
<evidence type="ECO:0000256" key="5">
    <source>
        <dbReference type="ARBA" id="ARBA00022989"/>
    </source>
</evidence>
<keyword evidence="4" id="KW-0067">ATP-binding</keyword>
<dbReference type="PROSITE" id="PS00211">
    <property type="entry name" value="ABC_TRANSPORTER_1"/>
    <property type="match status" value="1"/>
</dbReference>
<dbReference type="GO" id="GO:0016887">
    <property type="term" value="F:ATP hydrolysis activity"/>
    <property type="evidence" value="ECO:0007669"/>
    <property type="project" value="InterPro"/>
</dbReference>
<feature type="domain" description="ABC transporter" evidence="8">
    <location>
        <begin position="324"/>
        <end position="530"/>
    </location>
</feature>
<dbReference type="Gene3D" id="3.40.50.300">
    <property type="entry name" value="P-loop containing nucleotide triphosphate hydrolases"/>
    <property type="match status" value="1"/>
</dbReference>
<dbReference type="RefSeq" id="WP_008470493.1">
    <property type="nucleotide sequence ID" value="NZ_AYZP01000007.1"/>
</dbReference>
<evidence type="ECO:0000256" key="1">
    <source>
        <dbReference type="ARBA" id="ARBA00004651"/>
    </source>
</evidence>
<comment type="subcellular location">
    <subcellularLocation>
        <location evidence="1">Cell membrane</location>
        <topology evidence="1">Multi-pass membrane protein</topology>
    </subcellularLocation>
</comment>
<dbReference type="InterPro" id="IPR003439">
    <property type="entry name" value="ABC_transporter-like_ATP-bd"/>
</dbReference>
<evidence type="ECO:0000256" key="2">
    <source>
        <dbReference type="ARBA" id="ARBA00022692"/>
    </source>
</evidence>
<proteinExistence type="predicted"/>
<dbReference type="OrthoDB" id="95687at2"/>
<comment type="caution">
    <text evidence="10">The sequence shown here is derived from an EMBL/GenBank/DDBJ whole genome shotgun (WGS) entry which is preliminary data.</text>
</comment>